<evidence type="ECO:0000313" key="3">
    <source>
        <dbReference type="Proteomes" id="UP000657931"/>
    </source>
</evidence>
<evidence type="ECO:0000313" key="2">
    <source>
        <dbReference type="EMBL" id="MBD7937558.1"/>
    </source>
</evidence>
<sequence length="107" mass="12439">MGFIAVLFGTLGFFLIVNLFFSFLYLISRAAGGKFYSWIVYDFEFLMILALPFFGLTEYVANEFYERFNGFVTRMLLLVYALLVFILAIICFILFGYFADLDYRGGE</sequence>
<name>A0ABR8QPX7_9BACI</name>
<organism evidence="2 3">
    <name type="scientific">Cytobacillus stercorigallinarum</name>
    <dbReference type="NCBI Taxonomy" id="2762240"/>
    <lineage>
        <taxon>Bacteria</taxon>
        <taxon>Bacillati</taxon>
        <taxon>Bacillota</taxon>
        <taxon>Bacilli</taxon>
        <taxon>Bacillales</taxon>
        <taxon>Bacillaceae</taxon>
        <taxon>Cytobacillus</taxon>
    </lineage>
</organism>
<keyword evidence="3" id="KW-1185">Reference proteome</keyword>
<dbReference type="EMBL" id="JACSQT010000004">
    <property type="protein sequence ID" value="MBD7937558.1"/>
    <property type="molecule type" value="Genomic_DNA"/>
</dbReference>
<protein>
    <submittedName>
        <fullName evidence="2">Uncharacterized protein</fullName>
    </submittedName>
</protein>
<comment type="caution">
    <text evidence="2">The sequence shown here is derived from an EMBL/GenBank/DDBJ whole genome shotgun (WGS) entry which is preliminary data.</text>
</comment>
<feature type="transmembrane region" description="Helical" evidence="1">
    <location>
        <begin position="6"/>
        <end position="27"/>
    </location>
</feature>
<keyword evidence="1" id="KW-0812">Transmembrane</keyword>
<dbReference type="Proteomes" id="UP000657931">
    <property type="component" value="Unassembled WGS sequence"/>
</dbReference>
<keyword evidence="1" id="KW-0472">Membrane</keyword>
<feature type="transmembrane region" description="Helical" evidence="1">
    <location>
        <begin position="39"/>
        <end position="57"/>
    </location>
</feature>
<keyword evidence="1" id="KW-1133">Transmembrane helix</keyword>
<reference evidence="2 3" key="1">
    <citation type="submission" date="2020-08" db="EMBL/GenBank/DDBJ databases">
        <title>A Genomic Blueprint of the Chicken Gut Microbiome.</title>
        <authorList>
            <person name="Gilroy R."/>
            <person name="Ravi A."/>
            <person name="Getino M."/>
            <person name="Pursley I."/>
            <person name="Horton D.L."/>
            <person name="Alikhan N.-F."/>
            <person name="Baker D."/>
            <person name="Gharbi K."/>
            <person name="Hall N."/>
            <person name="Watson M."/>
            <person name="Adriaenssens E.M."/>
            <person name="Foster-Nyarko E."/>
            <person name="Jarju S."/>
            <person name="Secka A."/>
            <person name="Antonio M."/>
            <person name="Oren A."/>
            <person name="Chaudhuri R."/>
            <person name="La Ragione R.M."/>
            <person name="Hildebrand F."/>
            <person name="Pallen M.J."/>
        </authorList>
    </citation>
    <scope>NUCLEOTIDE SEQUENCE [LARGE SCALE GENOMIC DNA]</scope>
    <source>
        <strain evidence="2 3">Sa5YUA1</strain>
    </source>
</reference>
<accession>A0ABR8QPX7</accession>
<gene>
    <name evidence="2" type="ORF">H9655_11040</name>
</gene>
<evidence type="ECO:0000256" key="1">
    <source>
        <dbReference type="SAM" id="Phobius"/>
    </source>
</evidence>
<proteinExistence type="predicted"/>
<feature type="transmembrane region" description="Helical" evidence="1">
    <location>
        <begin position="77"/>
        <end position="99"/>
    </location>
</feature>